<feature type="transmembrane region" description="Helical" evidence="8">
    <location>
        <begin position="279"/>
        <end position="302"/>
    </location>
</feature>
<keyword evidence="7 8" id="KW-0472">Membrane</keyword>
<name>A0ABQ5UJF8_9HYPH</name>
<feature type="transmembrane region" description="Helical" evidence="8">
    <location>
        <begin position="465"/>
        <end position="488"/>
    </location>
</feature>
<keyword evidence="11" id="KW-1185">Reference proteome</keyword>
<dbReference type="Proteomes" id="UP001161406">
    <property type="component" value="Unassembled WGS sequence"/>
</dbReference>
<dbReference type="CDD" id="cd06261">
    <property type="entry name" value="TM_PBP2"/>
    <property type="match status" value="2"/>
</dbReference>
<evidence type="ECO:0000256" key="1">
    <source>
        <dbReference type="ARBA" id="ARBA00004429"/>
    </source>
</evidence>
<keyword evidence="4" id="KW-0997">Cell inner membrane</keyword>
<feature type="transmembrane region" description="Helical" evidence="8">
    <location>
        <begin position="181"/>
        <end position="203"/>
    </location>
</feature>
<reference evidence="10" key="1">
    <citation type="journal article" date="2014" name="Int. J. Syst. Evol. Microbiol.">
        <title>Complete genome of a new Firmicutes species belonging to the dominant human colonic microbiota ('Ruminococcus bicirculans') reveals two chromosomes and a selective capacity to utilize plant glucans.</title>
        <authorList>
            <consortium name="NISC Comparative Sequencing Program"/>
            <person name="Wegmann U."/>
            <person name="Louis P."/>
            <person name="Goesmann A."/>
            <person name="Henrissat B."/>
            <person name="Duncan S.H."/>
            <person name="Flint H.J."/>
        </authorList>
    </citation>
    <scope>NUCLEOTIDE SEQUENCE</scope>
    <source>
        <strain evidence="10">NBRC 103855</strain>
    </source>
</reference>
<evidence type="ECO:0000256" key="5">
    <source>
        <dbReference type="ARBA" id="ARBA00022692"/>
    </source>
</evidence>
<feature type="domain" description="ABC transmembrane type-1" evidence="9">
    <location>
        <begin position="42"/>
        <end position="249"/>
    </location>
</feature>
<protein>
    <submittedName>
        <fullName evidence="10">Membrane protein</fullName>
    </submittedName>
</protein>
<evidence type="ECO:0000256" key="4">
    <source>
        <dbReference type="ARBA" id="ARBA00022519"/>
    </source>
</evidence>
<feature type="domain" description="ABC transmembrane type-1" evidence="9">
    <location>
        <begin position="337"/>
        <end position="529"/>
    </location>
</feature>
<evidence type="ECO:0000256" key="3">
    <source>
        <dbReference type="ARBA" id="ARBA00022475"/>
    </source>
</evidence>
<dbReference type="PANTHER" id="PTHR43357:SF4">
    <property type="entry name" value="INNER MEMBRANE ABC TRANSPORTER PERMEASE PROTEIN YDCV"/>
    <property type="match status" value="1"/>
</dbReference>
<dbReference type="Pfam" id="PF00528">
    <property type="entry name" value="BPD_transp_1"/>
    <property type="match status" value="2"/>
</dbReference>
<feature type="transmembrane region" description="Helical" evidence="8">
    <location>
        <begin position="508"/>
        <end position="529"/>
    </location>
</feature>
<feature type="transmembrane region" description="Helical" evidence="8">
    <location>
        <begin position="228"/>
        <end position="248"/>
    </location>
</feature>
<evidence type="ECO:0000256" key="6">
    <source>
        <dbReference type="ARBA" id="ARBA00022989"/>
    </source>
</evidence>
<feature type="transmembrane region" description="Helical" evidence="8">
    <location>
        <begin position="80"/>
        <end position="102"/>
    </location>
</feature>
<accession>A0ABQ5UJF8</accession>
<evidence type="ECO:0000259" key="9">
    <source>
        <dbReference type="PROSITE" id="PS50928"/>
    </source>
</evidence>
<keyword evidence="3" id="KW-1003">Cell membrane</keyword>
<dbReference type="Gene3D" id="1.10.3720.10">
    <property type="entry name" value="MetI-like"/>
    <property type="match status" value="2"/>
</dbReference>
<dbReference type="SUPFAM" id="SSF161098">
    <property type="entry name" value="MetI-like"/>
    <property type="match status" value="2"/>
</dbReference>
<reference evidence="10" key="2">
    <citation type="submission" date="2023-01" db="EMBL/GenBank/DDBJ databases">
        <title>Draft genome sequence of Devosia yakushimensis strain NBRC 103855.</title>
        <authorList>
            <person name="Sun Q."/>
            <person name="Mori K."/>
        </authorList>
    </citation>
    <scope>NUCLEOTIDE SEQUENCE</scope>
    <source>
        <strain evidence="10">NBRC 103855</strain>
    </source>
</reference>
<evidence type="ECO:0000256" key="7">
    <source>
        <dbReference type="ARBA" id="ARBA00023136"/>
    </source>
</evidence>
<proteinExistence type="inferred from homology"/>
<evidence type="ECO:0000313" key="10">
    <source>
        <dbReference type="EMBL" id="GLQ12106.1"/>
    </source>
</evidence>
<feature type="transmembrane region" description="Helical" evidence="8">
    <location>
        <begin position="122"/>
        <end position="145"/>
    </location>
</feature>
<evidence type="ECO:0000256" key="8">
    <source>
        <dbReference type="RuleBase" id="RU363032"/>
    </source>
</evidence>
<feature type="transmembrane region" description="Helical" evidence="8">
    <location>
        <begin position="46"/>
        <end position="68"/>
    </location>
</feature>
<organism evidence="10 11">
    <name type="scientific">Devosia yakushimensis</name>
    <dbReference type="NCBI Taxonomy" id="470028"/>
    <lineage>
        <taxon>Bacteria</taxon>
        <taxon>Pseudomonadati</taxon>
        <taxon>Pseudomonadota</taxon>
        <taxon>Alphaproteobacteria</taxon>
        <taxon>Hyphomicrobiales</taxon>
        <taxon>Devosiaceae</taxon>
        <taxon>Devosia</taxon>
    </lineage>
</organism>
<gene>
    <name evidence="10" type="ORF">GCM10007913_40380</name>
</gene>
<feature type="transmembrane region" description="Helical" evidence="8">
    <location>
        <begin position="382"/>
        <end position="403"/>
    </location>
</feature>
<comment type="similarity">
    <text evidence="8">Belongs to the binding-protein-dependent transport system permease family.</text>
</comment>
<dbReference type="EMBL" id="BSNG01000003">
    <property type="protein sequence ID" value="GLQ12106.1"/>
    <property type="molecule type" value="Genomic_DNA"/>
</dbReference>
<feature type="transmembrane region" description="Helical" evidence="8">
    <location>
        <begin position="409"/>
        <end position="428"/>
    </location>
</feature>
<dbReference type="InterPro" id="IPR035906">
    <property type="entry name" value="MetI-like_sf"/>
</dbReference>
<keyword evidence="2 8" id="KW-0813">Transport</keyword>
<keyword evidence="5 8" id="KW-0812">Transmembrane</keyword>
<keyword evidence="6 8" id="KW-1133">Transmembrane helix</keyword>
<evidence type="ECO:0000313" key="11">
    <source>
        <dbReference type="Proteomes" id="UP001161406"/>
    </source>
</evidence>
<evidence type="ECO:0000256" key="2">
    <source>
        <dbReference type="ARBA" id="ARBA00022448"/>
    </source>
</evidence>
<feature type="transmembrane region" description="Helical" evidence="8">
    <location>
        <begin position="341"/>
        <end position="362"/>
    </location>
</feature>
<sequence length="540" mass="58967">MGPLVPIVYQSLLDGALYEPNKSFTLDNYVQVFSNPMFLRALQNTLFVSLGATLVSTFVGGVAAILFGRTNLPFKRMLSGILLWPMFISHLVIAFGWVIVYGPAGYITQQLQSITGTQPWDLYTIGGIILAAGVVGAPLTFLFCAGSTALSEASLEDAARTCGAGPIRTLWTIALPMLQPAILYSAILNFTNALEMLAIPFVLGESTNIELFSTLIYTQGFAAIKPNYGIVSTAAIFLIVVVFLLLTLQRRLLSNTRRFVTVGGKASRPRLLDLGPLRWPAFAVVAAYAVVFIVIPIGALFIRSSVSILSPLVPFWNYFTPRHLIAAFTEAQHVRTIVNTILVATGAGLIGTFFVAVLAVIIHRSEFRFRWELEYVAMLPRAIPGVVAGMGFFYAIILLPPLGWIRATIWVLMVAYIMRFIPLALGALSPSLHQLGRELDSSARVIGASWWQTLRTIVLPLMRPAMLSSFVLVFVVSIKEYSTAIYLYTPGNEVLGSSLLTYFYHGDFAMVSALSVVQIVITLVAVYAARALFGVKAFGN</sequence>
<comment type="subcellular location">
    <subcellularLocation>
        <location evidence="1">Cell inner membrane</location>
        <topology evidence="1">Multi-pass membrane protein</topology>
    </subcellularLocation>
    <subcellularLocation>
        <location evidence="8">Cell membrane</location>
        <topology evidence="8">Multi-pass membrane protein</topology>
    </subcellularLocation>
</comment>
<dbReference type="PROSITE" id="PS50928">
    <property type="entry name" value="ABC_TM1"/>
    <property type="match status" value="2"/>
</dbReference>
<comment type="caution">
    <text evidence="10">The sequence shown here is derived from an EMBL/GenBank/DDBJ whole genome shotgun (WGS) entry which is preliminary data.</text>
</comment>
<dbReference type="PANTHER" id="PTHR43357">
    <property type="entry name" value="INNER MEMBRANE ABC TRANSPORTER PERMEASE PROTEIN YDCV"/>
    <property type="match status" value="1"/>
</dbReference>
<dbReference type="InterPro" id="IPR000515">
    <property type="entry name" value="MetI-like"/>
</dbReference>